<organism evidence="3 4">
    <name type="scientific">Frankia umida</name>
    <dbReference type="NCBI Taxonomy" id="573489"/>
    <lineage>
        <taxon>Bacteria</taxon>
        <taxon>Bacillati</taxon>
        <taxon>Actinomycetota</taxon>
        <taxon>Actinomycetes</taxon>
        <taxon>Frankiales</taxon>
        <taxon>Frankiaceae</taxon>
        <taxon>Frankia</taxon>
    </lineage>
</organism>
<evidence type="ECO:0000313" key="4">
    <source>
        <dbReference type="Proteomes" id="UP001201873"/>
    </source>
</evidence>
<keyword evidence="3" id="KW-0675">Receptor</keyword>
<sequence>MDKRLRERLDPAAADALEQWCATSGISFTLDRWLTNGRSSAVIAAVIEHHRFRGAELVIMKVYQATGDSRPGEFALHEDALNHDKVFADAHLAELIRAPVSGDNGWWFIFQRVAGGSLSDMVTLQTVLHDVLHPPRRPLGGLPIPVNGQSPQFPRAQQTATATAFAAASATVVDSTLTDWVGRPQLRDLTVPAILRRQLDHRAGPQGAVTRLAQDYTGTTLTCADEDQPLVNPFGLVFDTDRYDPIVLPTFIGRVHGDLHIENILVPMSLQDVGTSYQLIDLARYSAHAVLTRNPTHLVLHLLARTLNELGPVGRTAAIEMLLDPRNTGELLPSWLAMFIRATRKAAEDWARKVSLVDYWRDQVPLSLLACALTCMVRPSTRPQDRDWFLRLAANAATAILGRHPLPASPTSYQSAVSRPAAPSGDVTTPPSPTPTTDPPAPATGAPHPAATTTSPPSPPSSPADTPAGRLASRPASDVDIVISYAPTDQTWAAWIHYHLRKAGWRVAVADSTRTNGRRARHADAAPTRTLVVVSRAHSLDQEGTAYNPAGRTNKLVAVQVEATEPAASTIGVDIIDLVDLGEDEARITLLARISAILPR</sequence>
<evidence type="ECO:0000259" key="2">
    <source>
        <dbReference type="Pfam" id="PF13676"/>
    </source>
</evidence>
<proteinExistence type="predicted"/>
<accession>A0ABT0JWS8</accession>
<reference evidence="3 4" key="1">
    <citation type="submission" date="2022-04" db="EMBL/GenBank/DDBJ databases">
        <title>Genome diversity in the genus Frankia.</title>
        <authorList>
            <person name="Carlos-Shanley C."/>
            <person name="Hahn D."/>
        </authorList>
    </citation>
    <scope>NUCLEOTIDE SEQUENCE [LARGE SCALE GENOMIC DNA]</scope>
    <source>
        <strain evidence="3 4">Ag45/Mut15</strain>
    </source>
</reference>
<comment type="caution">
    <text evidence="3">The sequence shown here is derived from an EMBL/GenBank/DDBJ whole genome shotgun (WGS) entry which is preliminary data.</text>
</comment>
<feature type="compositionally biased region" description="Low complexity" evidence="1">
    <location>
        <begin position="443"/>
        <end position="455"/>
    </location>
</feature>
<feature type="region of interest" description="Disordered" evidence="1">
    <location>
        <begin position="404"/>
        <end position="473"/>
    </location>
</feature>
<evidence type="ECO:0000313" key="3">
    <source>
        <dbReference type="EMBL" id="MCK9875946.1"/>
    </source>
</evidence>
<dbReference type="EMBL" id="JALKFT010000007">
    <property type="protein sequence ID" value="MCK9875946.1"/>
    <property type="molecule type" value="Genomic_DNA"/>
</dbReference>
<gene>
    <name evidence="3" type="ORF">MXD59_09185</name>
</gene>
<feature type="compositionally biased region" description="Pro residues" evidence="1">
    <location>
        <begin position="430"/>
        <end position="442"/>
    </location>
</feature>
<name>A0ABT0JWS8_9ACTN</name>
<dbReference type="RefSeq" id="WP_248824328.1">
    <property type="nucleotide sequence ID" value="NZ_JALKFT010000007.1"/>
</dbReference>
<dbReference type="Proteomes" id="UP001201873">
    <property type="component" value="Unassembled WGS sequence"/>
</dbReference>
<keyword evidence="4" id="KW-1185">Reference proteome</keyword>
<evidence type="ECO:0000256" key="1">
    <source>
        <dbReference type="SAM" id="MobiDB-lite"/>
    </source>
</evidence>
<protein>
    <submittedName>
        <fullName evidence="3">Toll/interleukin-1 receptor domain-containing protein</fullName>
    </submittedName>
</protein>
<dbReference type="Pfam" id="PF13676">
    <property type="entry name" value="TIR_2"/>
    <property type="match status" value="1"/>
</dbReference>
<feature type="domain" description="TIR" evidence="2">
    <location>
        <begin position="481"/>
        <end position="586"/>
    </location>
</feature>
<dbReference type="InterPro" id="IPR000157">
    <property type="entry name" value="TIR_dom"/>
</dbReference>